<feature type="compositionally biased region" description="Polar residues" evidence="1">
    <location>
        <begin position="322"/>
        <end position="341"/>
    </location>
</feature>
<evidence type="ECO:0008006" key="6">
    <source>
        <dbReference type="Google" id="ProtNLM"/>
    </source>
</evidence>
<dbReference type="AlphaFoldDB" id="A0A2A9NJA1"/>
<sequence>MMLVIPLLLQLLLGLLHEVQAISVPNTRDVFIASIFREVETTSEAAQQLKDPISSSTPTAVSPTTSIPRSFSVTTCTSTSCSAVPSPAVNVTTEASGAAVSPITTSTPQGLAPPMRTNAHRRAGVIMGALVGGIVVVTVVLVIIVAAHRTTLRCWGGSRQRSDESVNMVARDGQSEDLMKPTGAHSLHGDRSIRRSEHATTSKPSEHLLCQSSHSGQSSRQHVPLRSPSVRAQRRNSVNTTNDATPSTTSSRSRQGTFDPPPSSLQDQYQLSPHLPQPPAHAHITLHRRSPSLRGCIAHMDISDHGSANEISEATSSTFQIEAHQETQGTKHQSQNDSQPHSDPPPTYEDAVLSYRGRPHS</sequence>
<keyword evidence="2" id="KW-0812">Transmembrane</keyword>
<evidence type="ECO:0000313" key="5">
    <source>
        <dbReference type="Proteomes" id="UP000242287"/>
    </source>
</evidence>
<gene>
    <name evidence="4" type="ORF">AMATHDRAFT_66889</name>
</gene>
<reference evidence="4 5" key="1">
    <citation type="submission" date="2014-02" db="EMBL/GenBank/DDBJ databases">
        <title>Transposable element dynamics among asymbiotic and ectomycorrhizal Amanita fungi.</title>
        <authorList>
            <consortium name="DOE Joint Genome Institute"/>
            <person name="Hess J."/>
            <person name="Skrede I."/>
            <person name="Wolfe B."/>
            <person name="LaButti K."/>
            <person name="Ohm R.A."/>
            <person name="Grigoriev I.V."/>
            <person name="Pringle A."/>
        </authorList>
    </citation>
    <scope>NUCLEOTIDE SEQUENCE [LARGE SCALE GENOMIC DNA]</scope>
    <source>
        <strain evidence="4 5">SKay4041</strain>
    </source>
</reference>
<organism evidence="4 5">
    <name type="scientific">Amanita thiersii Skay4041</name>
    <dbReference type="NCBI Taxonomy" id="703135"/>
    <lineage>
        <taxon>Eukaryota</taxon>
        <taxon>Fungi</taxon>
        <taxon>Dikarya</taxon>
        <taxon>Basidiomycota</taxon>
        <taxon>Agaricomycotina</taxon>
        <taxon>Agaricomycetes</taxon>
        <taxon>Agaricomycetidae</taxon>
        <taxon>Agaricales</taxon>
        <taxon>Pluteineae</taxon>
        <taxon>Amanitaceae</taxon>
        <taxon>Amanita</taxon>
    </lineage>
</organism>
<evidence type="ECO:0000313" key="4">
    <source>
        <dbReference type="EMBL" id="PFH47782.1"/>
    </source>
</evidence>
<feature type="chain" id="PRO_5013219343" description="Mid2 domain-containing protein" evidence="3">
    <location>
        <begin position="22"/>
        <end position="361"/>
    </location>
</feature>
<feature type="region of interest" description="Disordered" evidence="1">
    <location>
        <begin position="172"/>
        <end position="281"/>
    </location>
</feature>
<keyword evidence="2" id="KW-1133">Transmembrane helix</keyword>
<feature type="transmembrane region" description="Helical" evidence="2">
    <location>
        <begin position="123"/>
        <end position="147"/>
    </location>
</feature>
<feature type="compositionally biased region" description="Basic and acidic residues" evidence="1">
    <location>
        <begin position="187"/>
        <end position="206"/>
    </location>
</feature>
<feature type="compositionally biased region" description="Low complexity" evidence="1">
    <location>
        <begin position="211"/>
        <end position="222"/>
    </location>
</feature>
<keyword evidence="5" id="KW-1185">Reference proteome</keyword>
<keyword evidence="2" id="KW-0472">Membrane</keyword>
<accession>A0A2A9NJA1</accession>
<dbReference type="EMBL" id="KZ302092">
    <property type="protein sequence ID" value="PFH47782.1"/>
    <property type="molecule type" value="Genomic_DNA"/>
</dbReference>
<feature type="compositionally biased region" description="Polar residues" evidence="1">
    <location>
        <begin position="235"/>
        <end position="256"/>
    </location>
</feature>
<feature type="signal peptide" evidence="3">
    <location>
        <begin position="1"/>
        <end position="21"/>
    </location>
</feature>
<protein>
    <recommendedName>
        <fullName evidence="6">Mid2 domain-containing protein</fullName>
    </recommendedName>
</protein>
<evidence type="ECO:0000256" key="1">
    <source>
        <dbReference type="SAM" id="MobiDB-lite"/>
    </source>
</evidence>
<evidence type="ECO:0000256" key="3">
    <source>
        <dbReference type="SAM" id="SignalP"/>
    </source>
</evidence>
<name>A0A2A9NJA1_9AGAR</name>
<keyword evidence="3" id="KW-0732">Signal</keyword>
<dbReference type="Proteomes" id="UP000242287">
    <property type="component" value="Unassembled WGS sequence"/>
</dbReference>
<proteinExistence type="predicted"/>
<feature type="region of interest" description="Disordered" evidence="1">
    <location>
        <begin position="322"/>
        <end position="361"/>
    </location>
</feature>
<evidence type="ECO:0000256" key="2">
    <source>
        <dbReference type="SAM" id="Phobius"/>
    </source>
</evidence>